<accession>A0ABQ5UP67</accession>
<dbReference type="EMBL" id="BSNI01000002">
    <property type="protein sequence ID" value="GLQ17070.1"/>
    <property type="molecule type" value="Genomic_DNA"/>
</dbReference>
<comment type="caution">
    <text evidence="2">The sequence shown here is derived from an EMBL/GenBank/DDBJ whole genome shotgun (WGS) entry which is preliminary data.</text>
</comment>
<feature type="compositionally biased region" description="Polar residues" evidence="1">
    <location>
        <begin position="33"/>
        <end position="50"/>
    </location>
</feature>
<feature type="region of interest" description="Disordered" evidence="1">
    <location>
        <begin position="33"/>
        <end position="65"/>
    </location>
</feature>
<name>A0ABQ5UP67_9HYPH</name>
<evidence type="ECO:0000313" key="3">
    <source>
        <dbReference type="Proteomes" id="UP001161405"/>
    </source>
</evidence>
<evidence type="ECO:0000313" key="2">
    <source>
        <dbReference type="EMBL" id="GLQ17070.1"/>
    </source>
</evidence>
<evidence type="ECO:0000256" key="1">
    <source>
        <dbReference type="SAM" id="MobiDB-lite"/>
    </source>
</evidence>
<organism evidence="2 3">
    <name type="scientific">Maritalea porphyrae</name>
    <dbReference type="NCBI Taxonomy" id="880732"/>
    <lineage>
        <taxon>Bacteria</taxon>
        <taxon>Pseudomonadati</taxon>
        <taxon>Pseudomonadota</taxon>
        <taxon>Alphaproteobacteria</taxon>
        <taxon>Hyphomicrobiales</taxon>
        <taxon>Devosiaceae</taxon>
        <taxon>Maritalea</taxon>
    </lineage>
</organism>
<keyword evidence="3" id="KW-1185">Reference proteome</keyword>
<reference evidence="2" key="2">
    <citation type="submission" date="2023-01" db="EMBL/GenBank/DDBJ databases">
        <title>Draft genome sequence of Maritalea porphyrae strain NBRC 107169.</title>
        <authorList>
            <person name="Sun Q."/>
            <person name="Mori K."/>
        </authorList>
    </citation>
    <scope>NUCLEOTIDE SEQUENCE</scope>
    <source>
        <strain evidence="2">NBRC 107169</strain>
    </source>
</reference>
<evidence type="ECO:0008006" key="4">
    <source>
        <dbReference type="Google" id="ProtNLM"/>
    </source>
</evidence>
<sequence length="65" mass="6813">MLAASLGGCMYDYSQHTDRVSQNAGEAIKANMAMTTTDPSSSSMNDTTGLGENGRVVPEPESAEE</sequence>
<protein>
    <recommendedName>
        <fullName evidence="4">Lipoprotein</fullName>
    </recommendedName>
</protein>
<proteinExistence type="predicted"/>
<gene>
    <name evidence="2" type="ORF">GCM10007879_13190</name>
</gene>
<reference evidence="2" key="1">
    <citation type="journal article" date="2014" name="Int. J. Syst. Evol. Microbiol.">
        <title>Complete genome of a new Firmicutes species belonging to the dominant human colonic microbiota ('Ruminococcus bicirculans') reveals two chromosomes and a selective capacity to utilize plant glucans.</title>
        <authorList>
            <consortium name="NISC Comparative Sequencing Program"/>
            <person name="Wegmann U."/>
            <person name="Louis P."/>
            <person name="Goesmann A."/>
            <person name="Henrissat B."/>
            <person name="Duncan S.H."/>
            <person name="Flint H.J."/>
        </authorList>
    </citation>
    <scope>NUCLEOTIDE SEQUENCE</scope>
    <source>
        <strain evidence="2">NBRC 107169</strain>
    </source>
</reference>
<dbReference type="Proteomes" id="UP001161405">
    <property type="component" value="Unassembled WGS sequence"/>
</dbReference>